<evidence type="ECO:0000313" key="7">
    <source>
        <dbReference type="EMBL" id="CAB4583932.1"/>
    </source>
</evidence>
<feature type="transmembrane region" description="Helical" evidence="5">
    <location>
        <begin position="34"/>
        <end position="52"/>
    </location>
</feature>
<feature type="domain" description="EamA" evidence="6">
    <location>
        <begin position="5"/>
        <end position="138"/>
    </location>
</feature>
<protein>
    <submittedName>
        <fullName evidence="7">Unannotated protein</fullName>
    </submittedName>
</protein>
<keyword evidence="3 5" id="KW-1133">Transmembrane helix</keyword>
<feature type="transmembrane region" description="Helical" evidence="5">
    <location>
        <begin position="121"/>
        <end position="143"/>
    </location>
</feature>
<feature type="transmembrane region" description="Helical" evidence="5">
    <location>
        <begin position="269"/>
        <end position="286"/>
    </location>
</feature>
<dbReference type="GO" id="GO:0016020">
    <property type="term" value="C:membrane"/>
    <property type="evidence" value="ECO:0007669"/>
    <property type="project" value="UniProtKB-SubCell"/>
</dbReference>
<keyword evidence="4 5" id="KW-0472">Membrane</keyword>
<evidence type="ECO:0000256" key="3">
    <source>
        <dbReference type="ARBA" id="ARBA00022989"/>
    </source>
</evidence>
<feature type="transmembrane region" description="Helical" evidence="5">
    <location>
        <begin position="246"/>
        <end position="263"/>
    </location>
</feature>
<keyword evidence="2 5" id="KW-0812">Transmembrane</keyword>
<evidence type="ECO:0000256" key="5">
    <source>
        <dbReference type="SAM" id="Phobius"/>
    </source>
</evidence>
<dbReference type="PANTHER" id="PTHR32322:SF2">
    <property type="entry name" value="EAMA DOMAIN-CONTAINING PROTEIN"/>
    <property type="match status" value="1"/>
</dbReference>
<dbReference type="AlphaFoldDB" id="A0A6J6F4X2"/>
<evidence type="ECO:0000256" key="2">
    <source>
        <dbReference type="ARBA" id="ARBA00022692"/>
    </source>
</evidence>
<dbReference type="EMBL" id="CAEZUE010000005">
    <property type="protein sequence ID" value="CAB4583932.1"/>
    <property type="molecule type" value="Genomic_DNA"/>
</dbReference>
<evidence type="ECO:0000256" key="4">
    <source>
        <dbReference type="ARBA" id="ARBA00023136"/>
    </source>
</evidence>
<feature type="transmembrane region" description="Helical" evidence="5">
    <location>
        <begin position="94"/>
        <end position="114"/>
    </location>
</feature>
<gene>
    <name evidence="7" type="ORF">UFOPK1788_00078</name>
</gene>
<comment type="subcellular location">
    <subcellularLocation>
        <location evidence="1">Membrane</location>
        <topology evidence="1">Multi-pass membrane protein</topology>
    </subcellularLocation>
</comment>
<feature type="transmembrane region" description="Helical" evidence="5">
    <location>
        <begin position="181"/>
        <end position="201"/>
    </location>
</feature>
<sequence>MSRRALLLFAIVGVLWGIPYFFIALAGREFSTPSIVWLRVAVGALFLLPLALKRGVLRDTIRHWPWVLFFAVVEMVGPWYFITEAERSVPSSLVGLMMTTIPFMSAFITGVFLGDKAAGHPLTVAGLVIGFTGVIFLLGIDAFTGHLEIGPTLLLVVTAICYAVAPIVLNRKLPAASTLGVTAVSMAMVAVIYTPFVIVTLPADIANGPSPTAWTSIVVLGVFSSALAFVFYFALIREVGPRRSSLITYINLVVSAFLGVVLLSEPITPGVIIGLPLIVAGSYLAGKHREAYVRKKDRTPSLA</sequence>
<organism evidence="7">
    <name type="scientific">freshwater metagenome</name>
    <dbReference type="NCBI Taxonomy" id="449393"/>
    <lineage>
        <taxon>unclassified sequences</taxon>
        <taxon>metagenomes</taxon>
        <taxon>ecological metagenomes</taxon>
    </lineage>
</organism>
<dbReference type="Pfam" id="PF00892">
    <property type="entry name" value="EamA"/>
    <property type="match status" value="2"/>
</dbReference>
<dbReference type="PANTHER" id="PTHR32322">
    <property type="entry name" value="INNER MEMBRANE TRANSPORTER"/>
    <property type="match status" value="1"/>
</dbReference>
<dbReference type="InterPro" id="IPR037185">
    <property type="entry name" value="EmrE-like"/>
</dbReference>
<name>A0A6J6F4X2_9ZZZZ</name>
<evidence type="ECO:0000259" key="6">
    <source>
        <dbReference type="Pfam" id="PF00892"/>
    </source>
</evidence>
<evidence type="ECO:0000256" key="1">
    <source>
        <dbReference type="ARBA" id="ARBA00004141"/>
    </source>
</evidence>
<feature type="domain" description="EamA" evidence="6">
    <location>
        <begin position="153"/>
        <end position="284"/>
    </location>
</feature>
<dbReference type="SUPFAM" id="SSF103481">
    <property type="entry name" value="Multidrug resistance efflux transporter EmrE"/>
    <property type="match status" value="2"/>
</dbReference>
<proteinExistence type="predicted"/>
<accession>A0A6J6F4X2</accession>
<dbReference type="InterPro" id="IPR000620">
    <property type="entry name" value="EamA_dom"/>
</dbReference>
<feature type="transmembrane region" description="Helical" evidence="5">
    <location>
        <begin position="149"/>
        <end position="169"/>
    </location>
</feature>
<reference evidence="7" key="1">
    <citation type="submission" date="2020-05" db="EMBL/GenBank/DDBJ databases">
        <authorList>
            <person name="Chiriac C."/>
            <person name="Salcher M."/>
            <person name="Ghai R."/>
            <person name="Kavagutti S V."/>
        </authorList>
    </citation>
    <scope>NUCLEOTIDE SEQUENCE</scope>
</reference>
<feature type="transmembrane region" description="Helical" evidence="5">
    <location>
        <begin position="213"/>
        <end position="234"/>
    </location>
</feature>
<dbReference type="InterPro" id="IPR050638">
    <property type="entry name" value="AA-Vitamin_Transporters"/>
</dbReference>
<feature type="transmembrane region" description="Helical" evidence="5">
    <location>
        <begin position="64"/>
        <end position="82"/>
    </location>
</feature>